<evidence type="ECO:0000256" key="3">
    <source>
        <dbReference type="ARBA" id="ARBA00023163"/>
    </source>
</evidence>
<dbReference type="Gene3D" id="3.40.50.2300">
    <property type="match status" value="2"/>
</dbReference>
<keyword evidence="2" id="KW-0238">DNA-binding</keyword>
<protein>
    <submittedName>
        <fullName evidence="5">LacI family transcriptional regulator</fullName>
    </submittedName>
</protein>
<keyword evidence="6" id="KW-1185">Reference proteome</keyword>
<evidence type="ECO:0000313" key="5">
    <source>
        <dbReference type="EMBL" id="PHP52915.1"/>
    </source>
</evidence>
<dbReference type="PROSITE" id="PS50932">
    <property type="entry name" value="HTH_LACI_2"/>
    <property type="match status" value="1"/>
</dbReference>
<accession>A0ABX4MBP5</accession>
<dbReference type="Gene3D" id="1.10.260.40">
    <property type="entry name" value="lambda repressor-like DNA-binding domains"/>
    <property type="match status" value="1"/>
</dbReference>
<evidence type="ECO:0000256" key="2">
    <source>
        <dbReference type="ARBA" id="ARBA00023125"/>
    </source>
</evidence>
<dbReference type="InterPro" id="IPR010982">
    <property type="entry name" value="Lambda_DNA-bd_dom_sf"/>
</dbReference>
<name>A0ABX4MBP5_9ACTO</name>
<dbReference type="Pfam" id="PF13377">
    <property type="entry name" value="Peripla_BP_3"/>
    <property type="match status" value="1"/>
</dbReference>
<sequence length="338" mass="37208">MDTVRGRRLKIREVARLAGVSVGTVSNVINHPERVSDGLRRRVESVLEVSGFSPDPTARALSLGRSSMIGVVFFDISNPFFAEAAHQLSRLFENLGCSMVLAETDQVAEVESRVLRNMERVGVDALIVCSTGACWDDLTRIRDRGVPVVLMAQRSERPGFPSVGIDDYDGMRKLAGHLWRRGLRRFSFVNEPVQATQHKDRWRGFSDELAERGMRVEDVDVQWASGPTWDGGYEVARRVLVRPDNLWPDAFVCLNDHLAMGVSKAVTEAGLTVGSDVCVSGFDDVPYASVLGVPLTTIRQPIAGICDHIAQEIGGFLNGRELVSGRSFDAELIVRQSA</sequence>
<dbReference type="CDD" id="cd06267">
    <property type="entry name" value="PBP1_LacI_sugar_binding-like"/>
    <property type="match status" value="1"/>
</dbReference>
<evidence type="ECO:0000259" key="4">
    <source>
        <dbReference type="PROSITE" id="PS50932"/>
    </source>
</evidence>
<feature type="domain" description="HTH lacI-type" evidence="4">
    <location>
        <begin position="9"/>
        <end position="63"/>
    </location>
</feature>
<dbReference type="CDD" id="cd01392">
    <property type="entry name" value="HTH_LacI"/>
    <property type="match status" value="1"/>
</dbReference>
<comment type="caution">
    <text evidence="5">The sequence shown here is derived from an EMBL/GenBank/DDBJ whole genome shotgun (WGS) entry which is preliminary data.</text>
</comment>
<dbReference type="InterPro" id="IPR046335">
    <property type="entry name" value="LacI/GalR-like_sensor"/>
</dbReference>
<gene>
    <name evidence="5" type="ORF">BW737_006580</name>
</gene>
<keyword evidence="3" id="KW-0804">Transcription</keyword>
<evidence type="ECO:0000256" key="1">
    <source>
        <dbReference type="ARBA" id="ARBA00023015"/>
    </source>
</evidence>
<evidence type="ECO:0000313" key="6">
    <source>
        <dbReference type="Proteomes" id="UP000194577"/>
    </source>
</evidence>
<dbReference type="PROSITE" id="PS00356">
    <property type="entry name" value="HTH_LACI_1"/>
    <property type="match status" value="1"/>
</dbReference>
<keyword evidence="1" id="KW-0805">Transcription regulation</keyword>
<dbReference type="InterPro" id="IPR000843">
    <property type="entry name" value="HTH_LacI"/>
</dbReference>
<reference evidence="5 6" key="1">
    <citation type="submission" date="2017-10" db="EMBL/GenBank/DDBJ databases">
        <title>Draft genome sequence of cellulolytic Actinomyces sp CtC72 isolated from cattle rumen fluid.</title>
        <authorList>
            <person name="Joshi A.J."/>
            <person name="Vasudevan G."/>
            <person name="Lanjekar V.B."/>
            <person name="Hivarkar S."/>
            <person name="Engineer A."/>
            <person name="Pore S.D."/>
            <person name="Dhakephalkar P.K."/>
            <person name="Dagar S."/>
        </authorList>
    </citation>
    <scope>NUCLEOTIDE SEQUENCE [LARGE SCALE GENOMIC DNA]</scope>
    <source>
        <strain evidence="6">CtC72</strain>
    </source>
</reference>
<dbReference type="PANTHER" id="PTHR30146:SF138">
    <property type="entry name" value="TRANSCRIPTIONAL REGULATORY PROTEIN"/>
    <property type="match status" value="1"/>
</dbReference>
<proteinExistence type="predicted"/>
<dbReference type="InterPro" id="IPR028082">
    <property type="entry name" value="Peripla_BP_I"/>
</dbReference>
<dbReference type="SUPFAM" id="SSF53822">
    <property type="entry name" value="Periplasmic binding protein-like I"/>
    <property type="match status" value="1"/>
</dbReference>
<dbReference type="SUPFAM" id="SSF47413">
    <property type="entry name" value="lambda repressor-like DNA-binding domains"/>
    <property type="match status" value="1"/>
</dbReference>
<organism evidence="5 6">
    <name type="scientific">Actinomyces ruminis</name>
    <dbReference type="NCBI Taxonomy" id="1937003"/>
    <lineage>
        <taxon>Bacteria</taxon>
        <taxon>Bacillati</taxon>
        <taxon>Actinomycetota</taxon>
        <taxon>Actinomycetes</taxon>
        <taxon>Actinomycetales</taxon>
        <taxon>Actinomycetaceae</taxon>
        <taxon>Actinomyces</taxon>
    </lineage>
</organism>
<dbReference type="SMART" id="SM00354">
    <property type="entry name" value="HTH_LACI"/>
    <property type="match status" value="1"/>
</dbReference>
<dbReference type="Proteomes" id="UP000194577">
    <property type="component" value="Unassembled WGS sequence"/>
</dbReference>
<dbReference type="PANTHER" id="PTHR30146">
    <property type="entry name" value="LACI-RELATED TRANSCRIPTIONAL REPRESSOR"/>
    <property type="match status" value="1"/>
</dbReference>
<dbReference type="EMBL" id="MTPX02000039">
    <property type="protein sequence ID" value="PHP52915.1"/>
    <property type="molecule type" value="Genomic_DNA"/>
</dbReference>
<dbReference type="Pfam" id="PF00356">
    <property type="entry name" value="LacI"/>
    <property type="match status" value="1"/>
</dbReference>